<dbReference type="PROSITE" id="PS51833">
    <property type="entry name" value="HDOD"/>
    <property type="match status" value="1"/>
</dbReference>
<gene>
    <name evidence="3" type="ORF">HGG79_20130</name>
</gene>
<dbReference type="PROSITE" id="PS51831">
    <property type="entry name" value="HD"/>
    <property type="match status" value="1"/>
</dbReference>
<dbReference type="InterPro" id="IPR006674">
    <property type="entry name" value="HD_domain"/>
</dbReference>
<dbReference type="Gene3D" id="1.10.3210.10">
    <property type="entry name" value="Hypothetical protein af1432"/>
    <property type="match status" value="1"/>
</dbReference>
<dbReference type="RefSeq" id="WP_035147218.1">
    <property type="nucleotide sequence ID" value="NZ_JAAZWO010000046.1"/>
</dbReference>
<dbReference type="InterPro" id="IPR006675">
    <property type="entry name" value="HDIG_dom"/>
</dbReference>
<feature type="domain" description="HDOD" evidence="2">
    <location>
        <begin position="16"/>
        <end position="213"/>
    </location>
</feature>
<dbReference type="PANTHER" id="PTHR33525">
    <property type="match status" value="1"/>
</dbReference>
<dbReference type="InterPro" id="IPR013976">
    <property type="entry name" value="HDOD"/>
</dbReference>
<protein>
    <submittedName>
        <fullName evidence="3">HDOD domain-containing protein</fullName>
    </submittedName>
</protein>
<sequence>MEKLDLETLINKVEDIPVFPNSVSKIIAITENPESTADDIESEILKDQSLTSKVLKLANSTYYGYARRISTISEATVLLGFAAIKSITIASTVSGLLIKELPGGYNLEKYDLWNQSQSCAIIARYISNKIKFSKPEEAYIAGLLRDIGKTILNHYVADEYQSIINKVELEGKSFLEAEMEVLGFHHGEVGAKVAKNWNFPKNLVESILYHHSPEKANINPELVSIIHIADAITMMMGLGLGTDGLAYNFSQFALDTLNLQSSDIDQIIFECMDFLSDDESFNIVKN</sequence>
<dbReference type="SMART" id="SM00471">
    <property type="entry name" value="HDc"/>
    <property type="match status" value="1"/>
</dbReference>
<dbReference type="NCBIfam" id="TIGR00277">
    <property type="entry name" value="HDIG"/>
    <property type="match status" value="1"/>
</dbReference>
<dbReference type="Pfam" id="PF08668">
    <property type="entry name" value="HDOD"/>
    <property type="match status" value="1"/>
</dbReference>
<evidence type="ECO:0000259" key="2">
    <source>
        <dbReference type="PROSITE" id="PS51833"/>
    </source>
</evidence>
<keyword evidence="4" id="KW-1185">Reference proteome</keyword>
<reference evidence="3 4" key="1">
    <citation type="submission" date="2020-04" db="EMBL/GenBank/DDBJ databases">
        <title>Genomic insights into acetone-butanol-ethanol (ABE) fermentation by sequencing solventogenic clostridia strains.</title>
        <authorList>
            <person name="Brown S."/>
        </authorList>
    </citation>
    <scope>NUCLEOTIDE SEQUENCE [LARGE SCALE GENOMIC DNA]</scope>
    <source>
        <strain evidence="3 4">DJ011</strain>
    </source>
</reference>
<dbReference type="InterPro" id="IPR003607">
    <property type="entry name" value="HD/PDEase_dom"/>
</dbReference>
<dbReference type="EMBL" id="JAAZWO010000046">
    <property type="protein sequence ID" value="MBC2400043.1"/>
    <property type="molecule type" value="Genomic_DNA"/>
</dbReference>
<dbReference type="InterPro" id="IPR052340">
    <property type="entry name" value="RNase_Y/CdgJ"/>
</dbReference>
<proteinExistence type="predicted"/>
<name>A0A923J3C3_CLOTT</name>
<feature type="domain" description="HD" evidence="1">
    <location>
        <begin position="112"/>
        <end position="235"/>
    </location>
</feature>
<evidence type="ECO:0000313" key="4">
    <source>
        <dbReference type="Proteomes" id="UP000563151"/>
    </source>
</evidence>
<comment type="caution">
    <text evidence="3">The sequence shown here is derived from an EMBL/GenBank/DDBJ whole genome shotgun (WGS) entry which is preliminary data.</text>
</comment>
<dbReference type="PANTHER" id="PTHR33525:SF3">
    <property type="entry name" value="RIBONUCLEASE Y"/>
    <property type="match status" value="1"/>
</dbReference>
<accession>A0A923J3C3</accession>
<dbReference type="AlphaFoldDB" id="A0A923J3C3"/>
<dbReference type="Proteomes" id="UP000563151">
    <property type="component" value="Unassembled WGS sequence"/>
</dbReference>
<dbReference type="CDD" id="cd00077">
    <property type="entry name" value="HDc"/>
    <property type="match status" value="1"/>
</dbReference>
<organism evidence="3 4">
    <name type="scientific">Clostridium tetanomorphum</name>
    <dbReference type="NCBI Taxonomy" id="1553"/>
    <lineage>
        <taxon>Bacteria</taxon>
        <taxon>Bacillati</taxon>
        <taxon>Bacillota</taxon>
        <taxon>Clostridia</taxon>
        <taxon>Eubacteriales</taxon>
        <taxon>Clostridiaceae</taxon>
        <taxon>Clostridium</taxon>
    </lineage>
</organism>
<evidence type="ECO:0000313" key="3">
    <source>
        <dbReference type="EMBL" id="MBC2400043.1"/>
    </source>
</evidence>
<dbReference type="SUPFAM" id="SSF109604">
    <property type="entry name" value="HD-domain/PDEase-like"/>
    <property type="match status" value="1"/>
</dbReference>
<evidence type="ECO:0000259" key="1">
    <source>
        <dbReference type="PROSITE" id="PS51831"/>
    </source>
</evidence>